<comment type="subcellular location">
    <subcellularLocation>
        <location evidence="1">Membrane</location>
        <topology evidence="1">Multi-pass membrane protein</topology>
    </subcellularLocation>
</comment>
<organism evidence="8 9">
    <name type="scientific">Exophiala mesophila</name>
    <name type="common">Black yeast-like fungus</name>
    <dbReference type="NCBI Taxonomy" id="212818"/>
    <lineage>
        <taxon>Eukaryota</taxon>
        <taxon>Fungi</taxon>
        <taxon>Dikarya</taxon>
        <taxon>Ascomycota</taxon>
        <taxon>Pezizomycotina</taxon>
        <taxon>Eurotiomycetes</taxon>
        <taxon>Chaetothyriomycetidae</taxon>
        <taxon>Chaetothyriales</taxon>
        <taxon>Herpotrichiellaceae</taxon>
        <taxon>Exophiala</taxon>
    </lineage>
</organism>
<dbReference type="OrthoDB" id="10262656at2759"/>
<dbReference type="RefSeq" id="XP_016221127.1">
    <property type="nucleotide sequence ID" value="XM_016371795.1"/>
</dbReference>
<dbReference type="EMBL" id="KN847524">
    <property type="protein sequence ID" value="KIV89553.1"/>
    <property type="molecule type" value="Genomic_DNA"/>
</dbReference>
<dbReference type="AlphaFoldDB" id="A0A0D1ZS21"/>
<evidence type="ECO:0000256" key="3">
    <source>
        <dbReference type="ARBA" id="ARBA00022692"/>
    </source>
</evidence>
<sequence length="538" mass="57884">MRLTQPKTPRHVNDRFPTLQLSLLAICRLAEPIAITSILPYAWRMTKDFGLPDASFYAGILVASFSLSEAAFSMLWGHLSDRVGRKPVLLFGCFGTIVSLMMVGFSSNFTVALVGRVLGGALNGNIGVIQTMVGELVKVPSHEPKAYAIMPFVWSVGTILGPAIGGLLASPANNYPAAFSPRGLFGQFPYLLPNLVCSVLMLVSILAGYLFLQETHPDFQAGADPNVHHTIAEQTHMIPAAGTNADSAIDLRRDSYGTFNEVSLPRMEQWQVSPDGSSRPNSISEKTQPWLTRKVATLTIALALFTFHSMCYDHLLPIFFQDESVNQVSVLAASPVHIPGGLGLTVQTVGIIMAVNGVIALFMQAVVFPIAAEWLAIWRLFICVTILHPVAYFIVPYLALLPENLVLPGVYFCLTVRNLFAILVFPLLLILRKQASPSPSSLGRINGLAASAGAASRSVAPPAAGLLYGWGSKIGFMGLAYWGAGAVAVVGAIQLWSIPREKHESTVIKSVLPCLESSHPNTPADTVDVVVVETGNRV</sequence>
<feature type="transmembrane region" description="Helical" evidence="6">
    <location>
        <begin position="55"/>
        <end position="76"/>
    </location>
</feature>
<dbReference type="PANTHER" id="PTHR23504">
    <property type="entry name" value="MAJOR FACILITATOR SUPERFAMILY DOMAIN-CONTAINING PROTEIN 10"/>
    <property type="match status" value="1"/>
</dbReference>
<evidence type="ECO:0000259" key="7">
    <source>
        <dbReference type="PROSITE" id="PS50850"/>
    </source>
</evidence>
<dbReference type="Proteomes" id="UP000054302">
    <property type="component" value="Unassembled WGS sequence"/>
</dbReference>
<evidence type="ECO:0000256" key="1">
    <source>
        <dbReference type="ARBA" id="ARBA00004141"/>
    </source>
</evidence>
<accession>A0A0D1ZS21</accession>
<dbReference type="InterPro" id="IPR001958">
    <property type="entry name" value="Tet-R_TetA/multi-R_MdtG-like"/>
</dbReference>
<evidence type="ECO:0000256" key="4">
    <source>
        <dbReference type="ARBA" id="ARBA00022989"/>
    </source>
</evidence>
<dbReference type="PANTHER" id="PTHR23504:SF2">
    <property type="entry name" value="TRANSPORTER, PUTATIVE (AFU_ORTHOLOGUE AFUA_8G04150)-RELATED"/>
    <property type="match status" value="1"/>
</dbReference>
<evidence type="ECO:0000256" key="5">
    <source>
        <dbReference type="ARBA" id="ARBA00023136"/>
    </source>
</evidence>
<feature type="transmembrane region" description="Helical" evidence="6">
    <location>
        <begin position="375"/>
        <end position="399"/>
    </location>
</feature>
<evidence type="ECO:0000313" key="8">
    <source>
        <dbReference type="EMBL" id="KIV89553.1"/>
    </source>
</evidence>
<evidence type="ECO:0000313" key="9">
    <source>
        <dbReference type="Proteomes" id="UP000054302"/>
    </source>
</evidence>
<feature type="transmembrane region" description="Helical" evidence="6">
    <location>
        <begin position="146"/>
        <end position="170"/>
    </location>
</feature>
<dbReference type="GO" id="GO:0022857">
    <property type="term" value="F:transmembrane transporter activity"/>
    <property type="evidence" value="ECO:0007669"/>
    <property type="project" value="InterPro"/>
</dbReference>
<reference evidence="8 9" key="1">
    <citation type="submission" date="2015-01" db="EMBL/GenBank/DDBJ databases">
        <title>The Genome Sequence of Exophiala mesophila CBS40295.</title>
        <authorList>
            <consortium name="The Broad Institute Genomics Platform"/>
            <person name="Cuomo C."/>
            <person name="de Hoog S."/>
            <person name="Gorbushina A."/>
            <person name="Stielow B."/>
            <person name="Teixiera M."/>
            <person name="Abouelleil A."/>
            <person name="Chapman S.B."/>
            <person name="Priest M."/>
            <person name="Young S.K."/>
            <person name="Wortman J."/>
            <person name="Nusbaum C."/>
            <person name="Birren B."/>
        </authorList>
    </citation>
    <scope>NUCLEOTIDE SEQUENCE [LARGE SCALE GENOMIC DNA]</scope>
    <source>
        <strain evidence="8 9">CBS 40295</strain>
    </source>
</reference>
<keyword evidence="3 6" id="KW-0812">Transmembrane</keyword>
<dbReference type="InterPro" id="IPR020846">
    <property type="entry name" value="MFS_dom"/>
</dbReference>
<keyword evidence="9" id="KW-1185">Reference proteome</keyword>
<evidence type="ECO:0000256" key="2">
    <source>
        <dbReference type="ARBA" id="ARBA00022448"/>
    </source>
</evidence>
<gene>
    <name evidence="8" type="ORF">PV10_06946</name>
</gene>
<dbReference type="InterPro" id="IPR036259">
    <property type="entry name" value="MFS_trans_sf"/>
</dbReference>
<evidence type="ECO:0000256" key="6">
    <source>
        <dbReference type="SAM" id="Phobius"/>
    </source>
</evidence>
<feature type="transmembrane region" description="Helical" evidence="6">
    <location>
        <begin position="405"/>
        <end position="430"/>
    </location>
</feature>
<dbReference type="OMA" id="HPVAYFM"/>
<feature type="transmembrane region" description="Helical" evidence="6">
    <location>
        <begin position="479"/>
        <end position="498"/>
    </location>
</feature>
<feature type="transmembrane region" description="Helical" evidence="6">
    <location>
        <begin position="21"/>
        <end position="43"/>
    </location>
</feature>
<dbReference type="VEuPathDB" id="FungiDB:PV10_06946"/>
<dbReference type="GO" id="GO:0016020">
    <property type="term" value="C:membrane"/>
    <property type="evidence" value="ECO:0007669"/>
    <property type="project" value="UniProtKB-SubCell"/>
</dbReference>
<dbReference type="PRINTS" id="PR01035">
    <property type="entry name" value="TCRTETA"/>
</dbReference>
<dbReference type="SUPFAM" id="SSF103473">
    <property type="entry name" value="MFS general substrate transporter"/>
    <property type="match status" value="1"/>
</dbReference>
<feature type="transmembrane region" description="Helical" evidence="6">
    <location>
        <begin position="190"/>
        <end position="212"/>
    </location>
</feature>
<feature type="transmembrane region" description="Helical" evidence="6">
    <location>
        <begin position="88"/>
        <end position="107"/>
    </location>
</feature>
<proteinExistence type="predicted"/>
<dbReference type="Pfam" id="PF07690">
    <property type="entry name" value="MFS_1"/>
    <property type="match status" value="1"/>
</dbReference>
<dbReference type="GeneID" id="27324791"/>
<dbReference type="Gene3D" id="1.20.1250.20">
    <property type="entry name" value="MFS general substrate transporter like domains"/>
    <property type="match status" value="1"/>
</dbReference>
<protein>
    <recommendedName>
        <fullName evidence="7">Major facilitator superfamily (MFS) profile domain-containing protein</fullName>
    </recommendedName>
</protein>
<feature type="domain" description="Major facilitator superfamily (MFS) profile" evidence="7">
    <location>
        <begin position="20"/>
        <end position="503"/>
    </location>
</feature>
<keyword evidence="2" id="KW-0813">Transport</keyword>
<dbReference type="HOGENOM" id="CLU_001265_54_5_1"/>
<dbReference type="InterPro" id="IPR011701">
    <property type="entry name" value="MFS"/>
</dbReference>
<keyword evidence="4 6" id="KW-1133">Transmembrane helix</keyword>
<name>A0A0D1ZS21_EXOME</name>
<keyword evidence="5 6" id="KW-0472">Membrane</keyword>
<dbReference type="PROSITE" id="PS50850">
    <property type="entry name" value="MFS"/>
    <property type="match status" value="1"/>
</dbReference>
<feature type="transmembrane region" description="Helical" evidence="6">
    <location>
        <begin position="340"/>
        <end position="363"/>
    </location>
</feature>